<dbReference type="EMBL" id="JADBEM010000001">
    <property type="protein sequence ID" value="MBE1603814.1"/>
    <property type="molecule type" value="Genomic_DNA"/>
</dbReference>
<dbReference type="PIRSF" id="PIRSF002741">
    <property type="entry name" value="MppA"/>
    <property type="match status" value="1"/>
</dbReference>
<name>A0A927R736_9ACTN</name>
<keyword evidence="3" id="KW-1185">Reference proteome</keyword>
<evidence type="ECO:0000259" key="1">
    <source>
        <dbReference type="Pfam" id="PF00496"/>
    </source>
</evidence>
<dbReference type="InterPro" id="IPR000914">
    <property type="entry name" value="SBP_5_dom"/>
</dbReference>
<dbReference type="Proteomes" id="UP000638648">
    <property type="component" value="Unassembled WGS sequence"/>
</dbReference>
<dbReference type="Gene3D" id="3.40.190.10">
    <property type="entry name" value="Periplasmic binding protein-like II"/>
    <property type="match status" value="1"/>
</dbReference>
<reference evidence="2" key="1">
    <citation type="submission" date="2020-10" db="EMBL/GenBank/DDBJ databases">
        <title>Sequencing the genomes of 1000 actinobacteria strains.</title>
        <authorList>
            <person name="Klenk H.-P."/>
        </authorList>
    </citation>
    <scope>NUCLEOTIDE SEQUENCE</scope>
    <source>
        <strain evidence="2">DSM 45354</strain>
    </source>
</reference>
<dbReference type="InterPro" id="IPR030678">
    <property type="entry name" value="Peptide/Ni-bd"/>
</dbReference>
<evidence type="ECO:0000313" key="2">
    <source>
        <dbReference type="EMBL" id="MBE1603814.1"/>
    </source>
</evidence>
<gene>
    <name evidence="2" type="ORF">HEB94_000662</name>
</gene>
<feature type="domain" description="Solute-binding protein family 5" evidence="1">
    <location>
        <begin position="79"/>
        <end position="483"/>
    </location>
</feature>
<dbReference type="PANTHER" id="PTHR30290">
    <property type="entry name" value="PERIPLASMIC BINDING COMPONENT OF ABC TRANSPORTER"/>
    <property type="match status" value="1"/>
</dbReference>
<proteinExistence type="predicted"/>
<dbReference type="AlphaFoldDB" id="A0A927R736"/>
<dbReference type="GO" id="GO:0042597">
    <property type="term" value="C:periplasmic space"/>
    <property type="evidence" value="ECO:0007669"/>
    <property type="project" value="UniProtKB-ARBA"/>
</dbReference>
<dbReference type="Gene3D" id="3.10.105.10">
    <property type="entry name" value="Dipeptide-binding Protein, Domain 3"/>
    <property type="match status" value="1"/>
</dbReference>
<dbReference type="PANTHER" id="PTHR30290:SF62">
    <property type="entry name" value="OLIGOPEPTIDE ABC TRANSPORTER, PERIPLASMIC OLIGOPEPTIDE-BINDING PROTEIN"/>
    <property type="match status" value="1"/>
</dbReference>
<comment type="caution">
    <text evidence="2">The sequence shown here is derived from an EMBL/GenBank/DDBJ whole genome shotgun (WGS) entry which is preliminary data.</text>
</comment>
<organism evidence="2 3">
    <name type="scientific">Actinopolymorpha pittospori</name>
    <dbReference type="NCBI Taxonomy" id="648752"/>
    <lineage>
        <taxon>Bacteria</taxon>
        <taxon>Bacillati</taxon>
        <taxon>Actinomycetota</taxon>
        <taxon>Actinomycetes</taxon>
        <taxon>Propionibacteriales</taxon>
        <taxon>Actinopolymorphaceae</taxon>
        <taxon>Actinopolymorpha</taxon>
    </lineage>
</organism>
<protein>
    <submittedName>
        <fullName evidence="2">Peptide/nickel transport system substrate-binding protein</fullName>
    </submittedName>
</protein>
<dbReference type="GO" id="GO:1904680">
    <property type="term" value="F:peptide transmembrane transporter activity"/>
    <property type="evidence" value="ECO:0007669"/>
    <property type="project" value="TreeGrafter"/>
</dbReference>
<accession>A0A927R736</accession>
<dbReference type="RefSeq" id="WP_337917447.1">
    <property type="nucleotide sequence ID" value="NZ_BAABJL010000189.1"/>
</dbReference>
<dbReference type="Pfam" id="PF00496">
    <property type="entry name" value="SBP_bac_5"/>
    <property type="match status" value="1"/>
</dbReference>
<dbReference type="GO" id="GO:0015833">
    <property type="term" value="P:peptide transport"/>
    <property type="evidence" value="ECO:0007669"/>
    <property type="project" value="TreeGrafter"/>
</dbReference>
<dbReference type="InterPro" id="IPR039424">
    <property type="entry name" value="SBP_5"/>
</dbReference>
<evidence type="ECO:0000313" key="3">
    <source>
        <dbReference type="Proteomes" id="UP000638648"/>
    </source>
</evidence>
<dbReference type="SUPFAM" id="SSF53850">
    <property type="entry name" value="Periplasmic binding protein-like II"/>
    <property type="match status" value="1"/>
</dbReference>
<dbReference type="GO" id="GO:0043190">
    <property type="term" value="C:ATP-binding cassette (ABC) transporter complex"/>
    <property type="evidence" value="ECO:0007669"/>
    <property type="project" value="InterPro"/>
</dbReference>
<sequence>MPASLHEAPMLARRVKAGDLPPLAKRLPDHRYVVPHRWQRGGRYGGVCRLVAGGTNDASIGQYMYGHSIVRWLNDGMHVGPGLAESWESNADLSEWTFHFRTSLRWSDGTPWSTADILYWWEDTVLDASHPEVPPDEAVSGKGGVARLSAPDAHTLVISFDAPTPLTPDRLADTVHRSVGADWMLPRHYLKQFHPKYNRAVTAKDWYATHDSKADFLVNPDCPVMTGWKLAIYKEGRNVVWERNPYYWCVDRAGNQLPLMDKMVWNAVTDEEVRKLQFTEGKVDFAEGQHSAIGLGDVQGLKEASSRTGLRVWFWGSGSGSGSLFFFNYDYPDAAMRELIRTPAFRQALSHAYNRKDVLKSLYFNSGELTTGTLSPKAPCLQAGRQGQEVYRTWRDSYLAYDPKKATSMLDDLGVVDADGDGFREKPDGSKLVVRLDYPADAVKEHVRKNEFLRRDWQAIGVRTEMNPVPPTAWSDMWSRGELMSNTAWEIGGGGIMSWPSWVIPTIPDTWAPLHGQGYIIRSGDPKKLVEERDLDPWKRHPPWVLPDEGSPIDRLWRLYGQARTETDPTKLNELLWQMCRIHIEEGPFFLGVVADYPQVILVHEDLQNVPQRSNLYLGGQINTWDIPVPAIYDPEAWFWSNPEEHS</sequence>